<organism evidence="1 2">
    <name type="scientific">Leishmania shawi</name>
    <dbReference type="NCBI Taxonomy" id="5680"/>
    <lineage>
        <taxon>Eukaryota</taxon>
        <taxon>Discoba</taxon>
        <taxon>Euglenozoa</taxon>
        <taxon>Kinetoplastea</taxon>
        <taxon>Metakinetoplastina</taxon>
        <taxon>Trypanosomatida</taxon>
        <taxon>Trypanosomatidae</taxon>
        <taxon>Leishmaniinae</taxon>
        <taxon>Leishmania</taxon>
        <taxon>Leishmania guyanensis species complex</taxon>
    </lineage>
</organism>
<proteinExistence type="predicted"/>
<protein>
    <submittedName>
        <fullName evidence="1">Uncharacterized protein</fullName>
    </submittedName>
</protein>
<name>A0ABR3EHF4_9TRYP</name>
<reference evidence="1 2" key="1">
    <citation type="submission" date="2024-02" db="EMBL/GenBank/DDBJ databases">
        <title>FIRST GENOME SEQUENCES OF Leishmania (Viannia) shawi, Leishmania (Viannia) lindenbergi AND Leishmania (Viannia) utingensis.</title>
        <authorList>
            <person name="Resadore F."/>
            <person name="Custodio M.G.F."/>
            <person name="Boite M.C."/>
            <person name="Cupolillo E."/>
            <person name="Ferreira G.E.M."/>
        </authorList>
    </citation>
    <scope>NUCLEOTIDE SEQUENCE [LARGE SCALE GENOMIC DNA]</scope>
    <source>
        <strain evidence="1 2">MCEB/BR/1984/M8408</strain>
    </source>
</reference>
<sequence length="104" mass="11742">MTASRPHFYFVLIGRPADVLLTDGGRLPKPRRYRVCLSRFNAAEARSLLAAVQAQGNNDGTFTNNEDKEEAHPSPASRLAARDVCLSVHVTAFYFRYLRRCRLC</sequence>
<dbReference type="Proteomes" id="UP001443563">
    <property type="component" value="Unassembled WGS sequence"/>
</dbReference>
<accession>A0ABR3EHF4</accession>
<evidence type="ECO:0000313" key="1">
    <source>
        <dbReference type="EMBL" id="KAL0514623.1"/>
    </source>
</evidence>
<dbReference type="EMBL" id="JBAMZM010000001">
    <property type="protein sequence ID" value="KAL0514623.1"/>
    <property type="molecule type" value="Genomic_DNA"/>
</dbReference>
<evidence type="ECO:0000313" key="2">
    <source>
        <dbReference type="Proteomes" id="UP001443563"/>
    </source>
</evidence>
<gene>
    <name evidence="1" type="ORF">Q4I29_000536</name>
</gene>
<keyword evidence="2" id="KW-1185">Reference proteome</keyword>
<comment type="caution">
    <text evidence="1">The sequence shown here is derived from an EMBL/GenBank/DDBJ whole genome shotgun (WGS) entry which is preliminary data.</text>
</comment>